<dbReference type="SUPFAM" id="SSF57716">
    <property type="entry name" value="Glucocorticoid receptor-like (DNA-binding domain)"/>
    <property type="match status" value="1"/>
</dbReference>
<dbReference type="InterPro" id="IPR000679">
    <property type="entry name" value="Znf_GATA"/>
</dbReference>
<dbReference type="AlphaFoldDB" id="A0AAD3TTF4"/>
<accession>A0AAD3TTF4</accession>
<dbReference type="GO" id="GO:0043565">
    <property type="term" value="F:sequence-specific DNA binding"/>
    <property type="evidence" value="ECO:0007669"/>
    <property type="project" value="InterPro"/>
</dbReference>
<dbReference type="PROSITE" id="PS50114">
    <property type="entry name" value="GATA_ZN_FINGER_2"/>
    <property type="match status" value="1"/>
</dbReference>
<name>A0AAD3TTF4_9TREE</name>
<feature type="compositionally biased region" description="Basic and acidic residues" evidence="3">
    <location>
        <begin position="56"/>
        <end position="78"/>
    </location>
</feature>
<evidence type="ECO:0008006" key="8">
    <source>
        <dbReference type="Google" id="ProtNLM"/>
    </source>
</evidence>
<dbReference type="Gene3D" id="3.30.50.10">
    <property type="entry name" value="Erythroid Transcription Factor GATA-1, subunit A"/>
    <property type="match status" value="1"/>
</dbReference>
<feature type="compositionally biased region" description="Polar residues" evidence="3">
    <location>
        <begin position="387"/>
        <end position="399"/>
    </location>
</feature>
<reference evidence="6" key="1">
    <citation type="journal article" date="2023" name="BMC Genomics">
        <title>Chromosome-level genome assemblies of Cutaneotrichosporon spp. (Trichosporonales, Basidiomycota) reveal imbalanced evolution between nucleotide sequences and chromosome synteny.</title>
        <authorList>
            <person name="Kobayashi Y."/>
            <person name="Kayamori A."/>
            <person name="Aoki K."/>
            <person name="Shiwa Y."/>
            <person name="Matsutani M."/>
            <person name="Fujita N."/>
            <person name="Sugita T."/>
            <person name="Iwasaki W."/>
            <person name="Tanaka N."/>
            <person name="Takashima M."/>
        </authorList>
    </citation>
    <scope>NUCLEOTIDE SEQUENCE</scope>
    <source>
        <strain evidence="6">HIS016</strain>
    </source>
</reference>
<dbReference type="CDD" id="cd00202">
    <property type="entry name" value="ZnF_GATA"/>
    <property type="match status" value="1"/>
</dbReference>
<dbReference type="Proteomes" id="UP001222932">
    <property type="component" value="Unassembled WGS sequence"/>
</dbReference>
<evidence type="ECO:0000259" key="5">
    <source>
        <dbReference type="PROSITE" id="PS50217"/>
    </source>
</evidence>
<feature type="region of interest" description="Disordered" evidence="3">
    <location>
        <begin position="186"/>
        <end position="219"/>
    </location>
</feature>
<feature type="domain" description="GATA-type" evidence="4">
    <location>
        <begin position="533"/>
        <end position="591"/>
    </location>
</feature>
<dbReference type="Pfam" id="PF00170">
    <property type="entry name" value="bZIP_1"/>
    <property type="match status" value="1"/>
</dbReference>
<dbReference type="InterPro" id="IPR004827">
    <property type="entry name" value="bZIP"/>
</dbReference>
<evidence type="ECO:0000256" key="3">
    <source>
        <dbReference type="SAM" id="MobiDB-lite"/>
    </source>
</evidence>
<keyword evidence="7" id="KW-1185">Reference proteome</keyword>
<dbReference type="EMBL" id="BTCM01000003">
    <property type="protein sequence ID" value="GMK56552.1"/>
    <property type="molecule type" value="Genomic_DNA"/>
</dbReference>
<evidence type="ECO:0000256" key="1">
    <source>
        <dbReference type="PROSITE-ProRule" id="PRU00094"/>
    </source>
</evidence>
<dbReference type="GO" id="GO:0008270">
    <property type="term" value="F:zinc ion binding"/>
    <property type="evidence" value="ECO:0007669"/>
    <property type="project" value="UniProtKB-KW"/>
</dbReference>
<evidence type="ECO:0000313" key="7">
    <source>
        <dbReference type="Proteomes" id="UP001222932"/>
    </source>
</evidence>
<feature type="compositionally biased region" description="Basic residues" evidence="3">
    <location>
        <begin position="374"/>
        <end position="383"/>
    </location>
</feature>
<organism evidence="6 7">
    <name type="scientific">Cutaneotrichosporon spelunceum</name>
    <dbReference type="NCBI Taxonomy" id="1672016"/>
    <lineage>
        <taxon>Eukaryota</taxon>
        <taxon>Fungi</taxon>
        <taxon>Dikarya</taxon>
        <taxon>Basidiomycota</taxon>
        <taxon>Agaricomycotina</taxon>
        <taxon>Tremellomycetes</taxon>
        <taxon>Trichosporonales</taxon>
        <taxon>Trichosporonaceae</taxon>
        <taxon>Cutaneotrichosporon</taxon>
    </lineage>
</organism>
<comment type="caution">
    <text evidence="6">The sequence shown here is derived from an EMBL/GenBank/DDBJ whole genome shotgun (WGS) entry which is preliminary data.</text>
</comment>
<dbReference type="InterPro" id="IPR046347">
    <property type="entry name" value="bZIP_sf"/>
</dbReference>
<gene>
    <name evidence="6" type="ORF">CspeluHIS016_0303920</name>
</gene>
<reference evidence="6" key="2">
    <citation type="submission" date="2023-06" db="EMBL/GenBank/DDBJ databases">
        <authorList>
            <person name="Kobayashi Y."/>
            <person name="Kayamori A."/>
            <person name="Aoki K."/>
            <person name="Shiwa Y."/>
            <person name="Fujita N."/>
            <person name="Sugita T."/>
            <person name="Iwasaki W."/>
            <person name="Tanaka N."/>
            <person name="Takashima M."/>
        </authorList>
    </citation>
    <scope>NUCLEOTIDE SEQUENCE</scope>
    <source>
        <strain evidence="6">HIS016</strain>
    </source>
</reference>
<dbReference type="InterPro" id="IPR013088">
    <property type="entry name" value="Znf_NHR/GATA"/>
</dbReference>
<feature type="domain" description="BZIP" evidence="5">
    <location>
        <begin position="62"/>
        <end position="106"/>
    </location>
</feature>
<feature type="coiled-coil region" evidence="2">
    <location>
        <begin position="81"/>
        <end position="108"/>
    </location>
</feature>
<keyword evidence="1" id="KW-0862">Zinc</keyword>
<dbReference type="Gene3D" id="1.20.5.170">
    <property type="match status" value="1"/>
</dbReference>
<feature type="region of interest" description="Disordered" evidence="3">
    <location>
        <begin position="371"/>
        <end position="427"/>
    </location>
</feature>
<proteinExistence type="predicted"/>
<dbReference type="PROSITE" id="PS00344">
    <property type="entry name" value="GATA_ZN_FINGER_1"/>
    <property type="match status" value="1"/>
</dbReference>
<evidence type="ECO:0000313" key="6">
    <source>
        <dbReference type="EMBL" id="GMK56552.1"/>
    </source>
</evidence>
<keyword evidence="1" id="KW-0863">Zinc-finger</keyword>
<dbReference type="SMART" id="SM00338">
    <property type="entry name" value="BRLZ"/>
    <property type="match status" value="1"/>
</dbReference>
<dbReference type="GO" id="GO:0003700">
    <property type="term" value="F:DNA-binding transcription factor activity"/>
    <property type="evidence" value="ECO:0007669"/>
    <property type="project" value="InterPro"/>
</dbReference>
<dbReference type="SMART" id="SM00401">
    <property type="entry name" value="ZnF_GATA"/>
    <property type="match status" value="1"/>
</dbReference>
<sequence length="684" mass="74281">MEPTLDSALQIDPALEDAAFEAAPPDQSASPVEHVEQAPVIPAASTPEPPPPRPKKAADPVRREANRRAAERSRGRQQEKIVALEMAVQTLSDENLRLKDEIARLEGRDIAPETITDIEEPPSVAPAESNQSLDAAAAAAVASQVQNQHFLDLFAHGGDIPWAQLLSESDAEVDGRLGQLAAVASNQAGDEPPQPPSAPSTELVTPVRTRPAPVSSTSLTTELEKLLQEEIASVKNAISRADRELARRRGQAVFGDVPEDLYQPTYPELYEADDTVLAEHSAKIDIDMAELNIQASALREVTTRMRTSMEEEETKLLPLEEELRMLNVDGQRDREGVTAVLRAFRGHLTSLMSAPGGYMPGNLLVTPFSSPATARRRRGRPPKHAPTSTSVKYTFQYEHSSASSDSSTELRETPGGRPARAAAPRRSRLAQELRFEPEHPQPPQAADAGAGHALPGSVEANDVAETSQATQDYLLSHFAASDASRHTPITLDSSSFVALLPQSPLADGHHQTFDSSLGNSLPETPNVMSRFKRGPPGSCDICSRTQTSVWRKLTYEGEELRVCNACGLYHSKFHIPRPPELWGDGRTIKKRKAGPRNWEGVKRRREQQRKSSQYGEIEGAIGIEVDHRALEDPTGVHAVHAVGVAGSETPDAGLQHGLTTLQEVGQAVENIKADGVAFRSKSRR</sequence>
<keyword evidence="1" id="KW-0479">Metal-binding</keyword>
<keyword evidence="2" id="KW-0175">Coiled coil</keyword>
<dbReference type="PROSITE" id="PS50217">
    <property type="entry name" value="BZIP"/>
    <property type="match status" value="1"/>
</dbReference>
<protein>
    <recommendedName>
        <fullName evidence="8">GATA-type domain-containing protein</fullName>
    </recommendedName>
</protein>
<evidence type="ECO:0000259" key="4">
    <source>
        <dbReference type="PROSITE" id="PS50114"/>
    </source>
</evidence>
<feature type="region of interest" description="Disordered" evidence="3">
    <location>
        <begin position="1"/>
        <end position="78"/>
    </location>
</feature>
<dbReference type="PROSITE" id="PS00036">
    <property type="entry name" value="BZIP_BASIC"/>
    <property type="match status" value="1"/>
</dbReference>
<evidence type="ECO:0000256" key="2">
    <source>
        <dbReference type="SAM" id="Coils"/>
    </source>
</evidence>
<dbReference type="SUPFAM" id="SSF57959">
    <property type="entry name" value="Leucine zipper domain"/>
    <property type="match status" value="1"/>
</dbReference>